<dbReference type="Proteomes" id="UP000319383">
    <property type="component" value="Chromosome"/>
</dbReference>
<protein>
    <submittedName>
        <fullName evidence="9">Heparin-sulfate lyase</fullName>
        <ecNumber evidence="9">4.2.2.8</ecNumber>
    </submittedName>
</protein>
<evidence type="ECO:0000256" key="5">
    <source>
        <dbReference type="SAM" id="MobiDB-lite"/>
    </source>
</evidence>
<sequence length="708" mass="79307">MSKRITQHNTLNSLAIARLAVLVGAVVFFVHNQTSGEVPATTQGRDTAASKSADKTETPNQVLAKQLSQVLDTTQPPLQEIVEIAERDGLDAAVARIRELHQQAPERPVFPHGLAPRDPEKIITVADGVIQGGWRFGKREPYPVAIPIDWAANPHNDRGWRMWLNAWRVLEPILAAYDESGDKRYLKFANGIALDWIDQHIVAENSNAFTWYDMAIGRRALLLGKLIDANLRTDVLSNERLLLLFTAARRHATELHGEDKIAWHSNHGIYQLVGLLSLGMSTPELSGVQEFKPFAKQGLCKLISQHFSDEGIHLEHSPFYHVALINTLGLLIERGLIDDDETLKLFQLARRNIVWMCHPHGDLIRAGDGDQTQAAARIMYADDPQLQYVLSKGKSGTQPPTNHQIFKESGYAVFRGSWEHRPWREAPYLFFSAAFHSRTHKHADDFTFEWSEQGRSLLIDSGRYSYKYDHPNRQYVESTRAHNTVEIDGRNFSRYTNDAFGSAIVAGGESDGAYFVTAEVNRTRFFKTHHKRTLVFHPGRWLVVIDHLTSPESHDFAQCFHFGPELMFHHTSPGGVAARLPNSKTVLNVLSLSPSDAVTATLIRGQTEPRMQGWTSLAANRMTPNYALELRTSGNDVRYITVLALTGPQANLQPVQLPDDQDPHNLQVRWQANGAFQGFDLHEGESGISLKLLSPPAMTAEKPGATTR</sequence>
<evidence type="ECO:0000256" key="4">
    <source>
        <dbReference type="ARBA" id="ARBA00023239"/>
    </source>
</evidence>
<dbReference type="PANTHER" id="PTHR39210:SF1">
    <property type="entry name" value="HEPARIN-SULFATE LYASE"/>
    <property type="match status" value="1"/>
</dbReference>
<dbReference type="Pfam" id="PF07940">
    <property type="entry name" value="Hepar_II_III_C"/>
    <property type="match status" value="1"/>
</dbReference>
<feature type="domain" description="Heparin-sulfate lyase N-terminal" evidence="8">
    <location>
        <begin position="71"/>
        <end position="328"/>
    </location>
</feature>
<keyword evidence="6" id="KW-1133">Transmembrane helix</keyword>
<dbReference type="PANTHER" id="PTHR39210">
    <property type="entry name" value="HEPARIN-SULFATE LYASE"/>
    <property type="match status" value="1"/>
</dbReference>
<dbReference type="EMBL" id="CP036276">
    <property type="protein sequence ID" value="QDU43317.1"/>
    <property type="molecule type" value="Genomic_DNA"/>
</dbReference>
<keyword evidence="2" id="KW-0732">Signal</keyword>
<dbReference type="SUPFAM" id="SSF48230">
    <property type="entry name" value="Chondroitin AC/alginate lyase"/>
    <property type="match status" value="1"/>
</dbReference>
<feature type="domain" description="Heparinase II/III-like C-terminal" evidence="7">
    <location>
        <begin position="400"/>
        <end position="585"/>
    </location>
</feature>
<dbReference type="InterPro" id="IPR031680">
    <property type="entry name" value="Hepar_II_III_N"/>
</dbReference>
<evidence type="ECO:0000259" key="8">
    <source>
        <dbReference type="Pfam" id="PF16889"/>
    </source>
</evidence>
<dbReference type="InterPro" id="IPR008929">
    <property type="entry name" value="Chondroitin_lyas"/>
</dbReference>
<evidence type="ECO:0000259" key="7">
    <source>
        <dbReference type="Pfam" id="PF07940"/>
    </source>
</evidence>
<keyword evidence="6" id="KW-0472">Membrane</keyword>
<evidence type="ECO:0000256" key="2">
    <source>
        <dbReference type="ARBA" id="ARBA00022729"/>
    </source>
</evidence>
<feature type="transmembrane region" description="Helical" evidence="6">
    <location>
        <begin position="12"/>
        <end position="31"/>
    </location>
</feature>
<dbReference type="InterPro" id="IPR012480">
    <property type="entry name" value="Hepar_II_III_C"/>
</dbReference>
<organism evidence="9 10">
    <name type="scientific">Symmachiella dynata</name>
    <dbReference type="NCBI Taxonomy" id="2527995"/>
    <lineage>
        <taxon>Bacteria</taxon>
        <taxon>Pseudomonadati</taxon>
        <taxon>Planctomycetota</taxon>
        <taxon>Planctomycetia</taxon>
        <taxon>Planctomycetales</taxon>
        <taxon>Planctomycetaceae</taxon>
        <taxon>Symmachiella</taxon>
    </lineage>
</organism>
<dbReference type="GO" id="GO:0015021">
    <property type="term" value="F:heparin-sulfate lyase activity"/>
    <property type="evidence" value="ECO:0007669"/>
    <property type="project" value="UniProtKB-EC"/>
</dbReference>
<dbReference type="RefSeq" id="WP_145375439.1">
    <property type="nucleotide sequence ID" value="NZ_CP036276.1"/>
</dbReference>
<evidence type="ECO:0000256" key="6">
    <source>
        <dbReference type="SAM" id="Phobius"/>
    </source>
</evidence>
<dbReference type="AlphaFoldDB" id="A0A517ZLH6"/>
<evidence type="ECO:0000313" key="9">
    <source>
        <dbReference type="EMBL" id="QDU43317.1"/>
    </source>
</evidence>
<keyword evidence="3" id="KW-0574">Periplasm</keyword>
<dbReference type="EC" id="4.2.2.8" evidence="9"/>
<accession>A0A517ZLH6</accession>
<evidence type="ECO:0000256" key="1">
    <source>
        <dbReference type="ARBA" id="ARBA00004418"/>
    </source>
</evidence>
<reference evidence="9 10" key="1">
    <citation type="submission" date="2019-02" db="EMBL/GenBank/DDBJ databases">
        <title>Deep-cultivation of Planctomycetes and their phenomic and genomic characterization uncovers novel biology.</title>
        <authorList>
            <person name="Wiegand S."/>
            <person name="Jogler M."/>
            <person name="Boedeker C."/>
            <person name="Pinto D."/>
            <person name="Vollmers J."/>
            <person name="Rivas-Marin E."/>
            <person name="Kohn T."/>
            <person name="Peeters S.H."/>
            <person name="Heuer A."/>
            <person name="Rast P."/>
            <person name="Oberbeckmann S."/>
            <person name="Bunk B."/>
            <person name="Jeske O."/>
            <person name="Meyerdierks A."/>
            <person name="Storesund J.E."/>
            <person name="Kallscheuer N."/>
            <person name="Luecker S."/>
            <person name="Lage O.M."/>
            <person name="Pohl T."/>
            <person name="Merkel B.J."/>
            <person name="Hornburger P."/>
            <person name="Mueller R.-W."/>
            <person name="Bruemmer F."/>
            <person name="Labrenz M."/>
            <person name="Spormann A.M."/>
            <person name="Op den Camp H."/>
            <person name="Overmann J."/>
            <person name="Amann R."/>
            <person name="Jetten M.S.M."/>
            <person name="Mascher T."/>
            <person name="Medema M.H."/>
            <person name="Devos D.P."/>
            <person name="Kaster A.-K."/>
            <person name="Ovreas L."/>
            <person name="Rohde M."/>
            <person name="Galperin M.Y."/>
            <person name="Jogler C."/>
        </authorList>
    </citation>
    <scope>NUCLEOTIDE SEQUENCE [LARGE SCALE GENOMIC DNA]</scope>
    <source>
        <strain evidence="9 10">Mal52</strain>
    </source>
</reference>
<dbReference type="Gene3D" id="2.70.98.70">
    <property type="match status" value="1"/>
</dbReference>
<keyword evidence="10" id="KW-1185">Reference proteome</keyword>
<evidence type="ECO:0000313" key="10">
    <source>
        <dbReference type="Proteomes" id="UP000319383"/>
    </source>
</evidence>
<dbReference type="GO" id="GO:0042597">
    <property type="term" value="C:periplasmic space"/>
    <property type="evidence" value="ECO:0007669"/>
    <property type="project" value="UniProtKB-SubCell"/>
</dbReference>
<gene>
    <name evidence="9" type="primary">hepC_3</name>
    <name evidence="9" type="ORF">Mal52_17890</name>
</gene>
<proteinExistence type="predicted"/>
<keyword evidence="6" id="KW-0812">Transmembrane</keyword>
<dbReference type="Gene3D" id="1.50.10.100">
    <property type="entry name" value="Chondroitin AC/alginate lyase"/>
    <property type="match status" value="1"/>
</dbReference>
<dbReference type="Pfam" id="PF16889">
    <property type="entry name" value="Hepar_II_III_N"/>
    <property type="match status" value="1"/>
</dbReference>
<name>A0A517ZLH6_9PLAN</name>
<comment type="subcellular location">
    <subcellularLocation>
        <location evidence="1">Periplasm</location>
    </subcellularLocation>
</comment>
<dbReference type="KEGG" id="sdyn:Mal52_17890"/>
<evidence type="ECO:0000256" key="3">
    <source>
        <dbReference type="ARBA" id="ARBA00022764"/>
    </source>
</evidence>
<keyword evidence="4 9" id="KW-0456">Lyase</keyword>
<feature type="region of interest" description="Disordered" evidence="5">
    <location>
        <begin position="37"/>
        <end position="60"/>
    </location>
</feature>